<comment type="caution">
    <text evidence="1">The sequence shown here is derived from an EMBL/GenBank/DDBJ whole genome shotgun (WGS) entry which is preliminary data.</text>
</comment>
<protein>
    <submittedName>
        <fullName evidence="1">Uncharacterized protein</fullName>
    </submittedName>
</protein>
<name>A0AAV4UC66_9ARAC</name>
<dbReference type="PANTHER" id="PTHR14667:SF2">
    <property type="entry name" value="BARDET-BIEDL SYNDROME 10 PROTEIN"/>
    <property type="match status" value="1"/>
</dbReference>
<dbReference type="EMBL" id="BPLQ01011076">
    <property type="protein sequence ID" value="GIY55326.1"/>
    <property type="molecule type" value="Genomic_DNA"/>
</dbReference>
<dbReference type="InterPro" id="IPR027413">
    <property type="entry name" value="GROEL-like_equatorial_sf"/>
</dbReference>
<dbReference type="Proteomes" id="UP001054837">
    <property type="component" value="Unassembled WGS sequence"/>
</dbReference>
<keyword evidence="2" id="KW-1185">Reference proteome</keyword>
<dbReference type="AlphaFoldDB" id="A0AAV4UC66"/>
<accession>A0AAV4UC66</accession>
<dbReference type="SUPFAM" id="SSF48592">
    <property type="entry name" value="GroEL equatorial domain-like"/>
    <property type="match status" value="1"/>
</dbReference>
<sequence>MASVQYLSLEKIASVCDDLGSWVEGIVGQHSLVMAVSSTGRVTFTKAASRVLAFAEQGHPVEKVIMKAASLHTETTGDGCEVFLLLLREILRGVAALVRTSSEAEVRGTVLREISFLRSSLPVIFANIGNTFACSSCVFFRPLFKELEGLVSTFFSTKFSGIVSKRLTQLICDFLSGSIPDSVHVIDSLTYLILNFGVLCSKAISPLRESAVLKGFVLHYNPSSSARFLEGGCFVVLHNIPQKSNNIVLSMDVETDPHPAAHAWKRFEDKFKYLKSQEVSLILTTDVFSDALESLCIRCGIVVISRIAKEVMDNILNLCNITPFDLLQDCLVAENLSRFETLESKVIGQVSFVYLMSTNTKGFILPHHIILCASVEEIWEDYHSECINCLKTVRQWLDYPTKHLKLSNISSHSISPSGAYSGCQHTAVCKNKGSEHETKFQSKLQVLKCALSDTGVFEHCTTNGKNASACVLGVAYPAGVFELAFKAALTDYCDGKCSSIRTLRDVLDSALLTVLCKIWGTPLSNFNEVNNYVEFYKKIKHKAIVPIEPASSKELMVCRILLLVQQLIRMDAILSAR</sequence>
<dbReference type="InterPro" id="IPR002423">
    <property type="entry name" value="Cpn60/GroEL/TCP-1"/>
</dbReference>
<reference evidence="1 2" key="1">
    <citation type="submission" date="2021-06" db="EMBL/GenBank/DDBJ databases">
        <title>Caerostris darwini draft genome.</title>
        <authorList>
            <person name="Kono N."/>
            <person name="Arakawa K."/>
        </authorList>
    </citation>
    <scope>NUCLEOTIDE SEQUENCE [LARGE SCALE GENOMIC DNA]</scope>
</reference>
<dbReference type="InterPro" id="IPR027409">
    <property type="entry name" value="GroEL-like_apical_dom_sf"/>
</dbReference>
<gene>
    <name evidence="1" type="primary">AVEN_118805_1</name>
    <name evidence="1" type="ORF">CDAR_65741</name>
</gene>
<dbReference type="GO" id="GO:0005524">
    <property type="term" value="F:ATP binding"/>
    <property type="evidence" value="ECO:0007669"/>
    <property type="project" value="InterPro"/>
</dbReference>
<dbReference type="Gene3D" id="1.10.560.10">
    <property type="entry name" value="GroEL-like equatorial domain"/>
    <property type="match status" value="1"/>
</dbReference>
<evidence type="ECO:0000313" key="2">
    <source>
        <dbReference type="Proteomes" id="UP001054837"/>
    </source>
</evidence>
<dbReference type="SUPFAM" id="SSF52029">
    <property type="entry name" value="GroEL apical domain-like"/>
    <property type="match status" value="1"/>
</dbReference>
<dbReference type="Gene3D" id="3.50.7.10">
    <property type="entry name" value="GroEL"/>
    <property type="match status" value="1"/>
</dbReference>
<dbReference type="GO" id="GO:0051131">
    <property type="term" value="P:chaperone-mediated protein complex assembly"/>
    <property type="evidence" value="ECO:0007669"/>
    <property type="project" value="InterPro"/>
</dbReference>
<dbReference type="InterPro" id="IPR042619">
    <property type="entry name" value="BBS10"/>
</dbReference>
<dbReference type="InterPro" id="IPR027410">
    <property type="entry name" value="TCP-1-like_intermed_sf"/>
</dbReference>
<evidence type="ECO:0000313" key="1">
    <source>
        <dbReference type="EMBL" id="GIY55326.1"/>
    </source>
</evidence>
<organism evidence="1 2">
    <name type="scientific">Caerostris darwini</name>
    <dbReference type="NCBI Taxonomy" id="1538125"/>
    <lineage>
        <taxon>Eukaryota</taxon>
        <taxon>Metazoa</taxon>
        <taxon>Ecdysozoa</taxon>
        <taxon>Arthropoda</taxon>
        <taxon>Chelicerata</taxon>
        <taxon>Arachnida</taxon>
        <taxon>Araneae</taxon>
        <taxon>Araneomorphae</taxon>
        <taxon>Entelegynae</taxon>
        <taxon>Araneoidea</taxon>
        <taxon>Araneidae</taxon>
        <taxon>Caerostris</taxon>
    </lineage>
</organism>
<proteinExistence type="predicted"/>
<dbReference type="Gene3D" id="3.30.260.10">
    <property type="entry name" value="TCP-1-like chaperonin intermediate domain"/>
    <property type="match status" value="1"/>
</dbReference>
<dbReference type="Pfam" id="PF00118">
    <property type="entry name" value="Cpn60_TCP1"/>
    <property type="match status" value="1"/>
</dbReference>
<dbReference type="PANTHER" id="PTHR14667">
    <property type="entry name" value="BARDET-BIEDL SYNDROME 10 PROTEIN"/>
    <property type="match status" value="1"/>
</dbReference>